<proteinExistence type="predicted"/>
<gene>
    <name evidence="1" type="ORF">Y1Q_0007641</name>
</gene>
<comment type="caution">
    <text evidence="1">The sequence shown here is derived from an EMBL/GenBank/DDBJ whole genome shotgun (WGS) entry which is preliminary data.</text>
</comment>
<keyword evidence="2" id="KW-1185">Reference proteome</keyword>
<evidence type="ECO:0000313" key="1">
    <source>
        <dbReference type="EMBL" id="KYO34370.1"/>
    </source>
</evidence>
<protein>
    <submittedName>
        <fullName evidence="1">Uncharacterized protein</fullName>
    </submittedName>
</protein>
<dbReference type="AlphaFoldDB" id="A0A151NC86"/>
<accession>A0A151NC86</accession>
<name>A0A151NC86_ALLMI</name>
<dbReference type="EMBL" id="AKHW03003532">
    <property type="protein sequence ID" value="KYO34370.1"/>
    <property type="molecule type" value="Genomic_DNA"/>
</dbReference>
<dbReference type="Proteomes" id="UP000050525">
    <property type="component" value="Unassembled WGS sequence"/>
</dbReference>
<evidence type="ECO:0000313" key="2">
    <source>
        <dbReference type="Proteomes" id="UP000050525"/>
    </source>
</evidence>
<reference evidence="1 2" key="1">
    <citation type="journal article" date="2012" name="Genome Biol.">
        <title>Sequencing three crocodilian genomes to illuminate the evolution of archosaurs and amniotes.</title>
        <authorList>
            <person name="St John J.A."/>
            <person name="Braun E.L."/>
            <person name="Isberg S.R."/>
            <person name="Miles L.G."/>
            <person name="Chong A.Y."/>
            <person name="Gongora J."/>
            <person name="Dalzell P."/>
            <person name="Moran C."/>
            <person name="Bed'hom B."/>
            <person name="Abzhanov A."/>
            <person name="Burgess S.C."/>
            <person name="Cooksey A.M."/>
            <person name="Castoe T.A."/>
            <person name="Crawford N.G."/>
            <person name="Densmore L.D."/>
            <person name="Drew J.C."/>
            <person name="Edwards S.V."/>
            <person name="Faircloth B.C."/>
            <person name="Fujita M.K."/>
            <person name="Greenwold M.J."/>
            <person name="Hoffmann F.G."/>
            <person name="Howard J.M."/>
            <person name="Iguchi T."/>
            <person name="Janes D.E."/>
            <person name="Khan S.Y."/>
            <person name="Kohno S."/>
            <person name="de Koning A.J."/>
            <person name="Lance S.L."/>
            <person name="McCarthy F.M."/>
            <person name="McCormack J.E."/>
            <person name="Merchant M.E."/>
            <person name="Peterson D.G."/>
            <person name="Pollock D.D."/>
            <person name="Pourmand N."/>
            <person name="Raney B.J."/>
            <person name="Roessler K.A."/>
            <person name="Sanford J.R."/>
            <person name="Sawyer R.H."/>
            <person name="Schmidt C.J."/>
            <person name="Triplett E.W."/>
            <person name="Tuberville T.D."/>
            <person name="Venegas-Anaya M."/>
            <person name="Howard J.T."/>
            <person name="Jarvis E.D."/>
            <person name="Guillette L.J.Jr."/>
            <person name="Glenn T.C."/>
            <person name="Green R.E."/>
            <person name="Ray D.A."/>
        </authorList>
    </citation>
    <scope>NUCLEOTIDE SEQUENCE [LARGE SCALE GENOMIC DNA]</scope>
    <source>
        <strain evidence="1">KSC_2009_1</strain>
    </source>
</reference>
<organism evidence="1 2">
    <name type="scientific">Alligator mississippiensis</name>
    <name type="common">American alligator</name>
    <dbReference type="NCBI Taxonomy" id="8496"/>
    <lineage>
        <taxon>Eukaryota</taxon>
        <taxon>Metazoa</taxon>
        <taxon>Chordata</taxon>
        <taxon>Craniata</taxon>
        <taxon>Vertebrata</taxon>
        <taxon>Euteleostomi</taxon>
        <taxon>Archelosauria</taxon>
        <taxon>Archosauria</taxon>
        <taxon>Crocodylia</taxon>
        <taxon>Alligatoridae</taxon>
        <taxon>Alligatorinae</taxon>
        <taxon>Alligator</taxon>
    </lineage>
</organism>
<sequence>MSWTLGCSGTTTIECQFYQATSTDWWKGIILGTWAYDLSSRPSTCAKPPSLTLSPSHIMQQELSMQPPLTPQKWVAIAVKKLVVPSSLCYVAIWEVAICLVIQNIPANRFICLINPQEVVTGICCMDFLNCMGAMDGICIPIFCPP</sequence>